<dbReference type="Gene3D" id="3.30.465.10">
    <property type="match status" value="1"/>
</dbReference>
<dbReference type="InterPro" id="IPR003170">
    <property type="entry name" value="MurB"/>
</dbReference>
<evidence type="ECO:0000256" key="6">
    <source>
        <dbReference type="ARBA" id="ARBA00022618"/>
    </source>
</evidence>
<sequence length="340" mass="37106">MELQEFVPLAPHTTMKIGGLARYFCDVRSPTALKEAIAFTVEKHLPTFVLGGGSNVLIPDAGFPGVVLHITIPGIDWEKQGDDIYATVGAGMVWDQFVAEAVKRGYWGVENLSGIPGSVGASVIQNIGAYGSEVAQVVEWVETYSAKEGMARKISAVECAFAYRGSIFKHERGKEFIVTSVCFRLKKNSVPNVAYKDLAPTFAKKGKTPPTLGEVREAVLAVRKGKLPDIATYGTAGSFFRHPIVSRAEAEAFLAKFPDAPHFDAEGGRVKLSAGWIIDHVLQWKGMRKGNVGTWEKQALVLVNYGGASEKEMRAFAREIQYLAAVKTNIRLEPEVVFVE</sequence>
<dbReference type="UniPathway" id="UPA00219"/>
<dbReference type="NCBIfam" id="TIGR00179">
    <property type="entry name" value="murB"/>
    <property type="match status" value="1"/>
</dbReference>
<dbReference type="NCBIfam" id="NF010478">
    <property type="entry name" value="PRK13903.1"/>
    <property type="match status" value="1"/>
</dbReference>
<dbReference type="PANTHER" id="PTHR21071:SF4">
    <property type="entry name" value="UDP-N-ACETYLENOLPYRUVOYLGLUCOSAMINE REDUCTASE"/>
    <property type="match status" value="1"/>
</dbReference>
<dbReference type="Pfam" id="PF01565">
    <property type="entry name" value="FAD_binding_4"/>
    <property type="match status" value="1"/>
</dbReference>
<dbReference type="SUPFAM" id="SSF56176">
    <property type="entry name" value="FAD-binding/transporter-associated domain-like"/>
    <property type="match status" value="1"/>
</dbReference>
<evidence type="ECO:0000256" key="8">
    <source>
        <dbReference type="ARBA" id="ARBA00022827"/>
    </source>
</evidence>
<feature type="domain" description="FAD-binding PCMH-type" evidence="17">
    <location>
        <begin position="16"/>
        <end position="188"/>
    </location>
</feature>
<dbReference type="InterPro" id="IPR016167">
    <property type="entry name" value="FAD-bd_PCMH_sub1"/>
</dbReference>
<dbReference type="InterPro" id="IPR011601">
    <property type="entry name" value="MurB_C"/>
</dbReference>
<dbReference type="InterPro" id="IPR016166">
    <property type="entry name" value="FAD-bd_PCMH"/>
</dbReference>
<keyword evidence="14 16" id="KW-0961">Cell wall biogenesis/degradation</keyword>
<dbReference type="InterPro" id="IPR036318">
    <property type="entry name" value="FAD-bd_PCMH-like_sf"/>
</dbReference>
<keyword evidence="9 16" id="KW-0521">NADP</keyword>
<comment type="similarity">
    <text evidence="16">Belongs to the MurB family.</text>
</comment>
<comment type="cofactor">
    <cofactor evidence="1 16">
        <name>FAD</name>
        <dbReference type="ChEBI" id="CHEBI:57692"/>
    </cofactor>
</comment>
<dbReference type="GO" id="GO:0051301">
    <property type="term" value="P:cell division"/>
    <property type="evidence" value="ECO:0007669"/>
    <property type="project" value="UniProtKB-KW"/>
</dbReference>
<comment type="pathway">
    <text evidence="4 16">Cell wall biogenesis; peptidoglycan biosynthesis.</text>
</comment>
<protein>
    <recommendedName>
        <fullName evidence="16">UDP-N-acetylenolpyruvoylglucosamine reductase</fullName>
        <ecNumber evidence="16">1.3.1.98</ecNumber>
    </recommendedName>
    <alternativeName>
        <fullName evidence="16">UDP-N-acetylmuramate dehydrogenase</fullName>
    </alternativeName>
</protein>
<keyword evidence="5 16" id="KW-0963">Cytoplasm</keyword>
<dbReference type="PROSITE" id="PS51387">
    <property type="entry name" value="FAD_PCMH"/>
    <property type="match status" value="1"/>
</dbReference>
<keyword evidence="12 16" id="KW-0560">Oxidoreductase</keyword>
<comment type="catalytic activity">
    <reaction evidence="15 16">
        <text>UDP-N-acetyl-alpha-D-muramate + NADP(+) = UDP-N-acetyl-3-O-(1-carboxyvinyl)-alpha-D-glucosamine + NADPH + H(+)</text>
        <dbReference type="Rhea" id="RHEA:12248"/>
        <dbReference type="ChEBI" id="CHEBI:15378"/>
        <dbReference type="ChEBI" id="CHEBI:57783"/>
        <dbReference type="ChEBI" id="CHEBI:58349"/>
        <dbReference type="ChEBI" id="CHEBI:68483"/>
        <dbReference type="ChEBI" id="CHEBI:70757"/>
        <dbReference type="EC" id="1.3.1.98"/>
    </reaction>
</comment>
<evidence type="ECO:0000256" key="15">
    <source>
        <dbReference type="ARBA" id="ARBA00048914"/>
    </source>
</evidence>
<evidence type="ECO:0000256" key="2">
    <source>
        <dbReference type="ARBA" id="ARBA00003921"/>
    </source>
</evidence>
<dbReference type="Pfam" id="PF02873">
    <property type="entry name" value="MurB_C"/>
    <property type="match status" value="1"/>
</dbReference>
<dbReference type="InterPro" id="IPR036635">
    <property type="entry name" value="MurB_C_sf"/>
</dbReference>
<dbReference type="EMBL" id="MHLO01000035">
    <property type="protein sequence ID" value="OGZ11325.1"/>
    <property type="molecule type" value="Genomic_DNA"/>
</dbReference>
<feature type="active site" description="Proton donor" evidence="16">
    <location>
        <position position="238"/>
    </location>
</feature>
<gene>
    <name evidence="16" type="primary">murB</name>
    <name evidence="18" type="ORF">A3C93_05295</name>
</gene>
<organism evidence="18 19">
    <name type="scientific">Candidatus Lloydbacteria bacterium RIFCSPHIGHO2_02_FULL_54_17</name>
    <dbReference type="NCBI Taxonomy" id="1798664"/>
    <lineage>
        <taxon>Bacteria</taxon>
        <taxon>Candidatus Lloydiibacteriota</taxon>
    </lineage>
</organism>
<dbReference type="Gene3D" id="3.90.78.10">
    <property type="entry name" value="UDP-N-acetylenolpyruvoylglucosamine reductase, C-terminal domain"/>
    <property type="match status" value="1"/>
</dbReference>
<evidence type="ECO:0000256" key="16">
    <source>
        <dbReference type="HAMAP-Rule" id="MF_00037"/>
    </source>
</evidence>
<keyword evidence="11 16" id="KW-0573">Peptidoglycan synthesis</keyword>
<evidence type="ECO:0000259" key="17">
    <source>
        <dbReference type="PROSITE" id="PS51387"/>
    </source>
</evidence>
<dbReference type="AlphaFoldDB" id="A0A1G2DCF5"/>
<evidence type="ECO:0000256" key="3">
    <source>
        <dbReference type="ARBA" id="ARBA00004496"/>
    </source>
</evidence>
<comment type="caution">
    <text evidence="18">The sequence shown here is derived from an EMBL/GenBank/DDBJ whole genome shotgun (WGS) entry which is preliminary data.</text>
</comment>
<dbReference type="GO" id="GO:0008762">
    <property type="term" value="F:UDP-N-acetylmuramate dehydrogenase activity"/>
    <property type="evidence" value="ECO:0007669"/>
    <property type="project" value="UniProtKB-UniRule"/>
</dbReference>
<comment type="function">
    <text evidence="2 16">Cell wall formation.</text>
</comment>
<dbReference type="PANTHER" id="PTHR21071">
    <property type="entry name" value="UDP-N-ACETYLENOLPYRUVOYLGLUCOSAMINE REDUCTASE"/>
    <property type="match status" value="1"/>
</dbReference>
<evidence type="ECO:0000313" key="18">
    <source>
        <dbReference type="EMBL" id="OGZ11325.1"/>
    </source>
</evidence>
<evidence type="ECO:0000256" key="5">
    <source>
        <dbReference type="ARBA" id="ARBA00022490"/>
    </source>
</evidence>
<dbReference type="Gene3D" id="3.30.43.10">
    <property type="entry name" value="Uridine Diphospho-n-acetylenolpyruvylglucosamine Reductase, domain 2"/>
    <property type="match status" value="1"/>
</dbReference>
<keyword evidence="6 16" id="KW-0132">Cell division</keyword>
<dbReference type="NCBIfam" id="NF000755">
    <property type="entry name" value="PRK00046.1"/>
    <property type="match status" value="1"/>
</dbReference>
<keyword evidence="7 16" id="KW-0285">Flavoprotein</keyword>
<name>A0A1G2DCF5_9BACT</name>
<evidence type="ECO:0000256" key="13">
    <source>
        <dbReference type="ARBA" id="ARBA00023306"/>
    </source>
</evidence>
<dbReference type="GO" id="GO:0008360">
    <property type="term" value="P:regulation of cell shape"/>
    <property type="evidence" value="ECO:0007669"/>
    <property type="project" value="UniProtKB-KW"/>
</dbReference>
<feature type="active site" evidence="16">
    <location>
        <position position="164"/>
    </location>
</feature>
<keyword evidence="10 16" id="KW-0133">Cell shape</keyword>
<evidence type="ECO:0000256" key="12">
    <source>
        <dbReference type="ARBA" id="ARBA00023002"/>
    </source>
</evidence>
<dbReference type="STRING" id="1798664.A3C93_05295"/>
<dbReference type="Proteomes" id="UP000178636">
    <property type="component" value="Unassembled WGS sequence"/>
</dbReference>
<feature type="active site" evidence="16">
    <location>
        <position position="335"/>
    </location>
</feature>
<evidence type="ECO:0000313" key="19">
    <source>
        <dbReference type="Proteomes" id="UP000178636"/>
    </source>
</evidence>
<evidence type="ECO:0000256" key="7">
    <source>
        <dbReference type="ARBA" id="ARBA00022630"/>
    </source>
</evidence>
<evidence type="ECO:0000256" key="4">
    <source>
        <dbReference type="ARBA" id="ARBA00004752"/>
    </source>
</evidence>
<dbReference type="GO" id="GO:0005829">
    <property type="term" value="C:cytosol"/>
    <property type="evidence" value="ECO:0007669"/>
    <property type="project" value="TreeGrafter"/>
</dbReference>
<dbReference type="GO" id="GO:0009252">
    <property type="term" value="P:peptidoglycan biosynthetic process"/>
    <property type="evidence" value="ECO:0007669"/>
    <property type="project" value="UniProtKB-UniRule"/>
</dbReference>
<evidence type="ECO:0000256" key="1">
    <source>
        <dbReference type="ARBA" id="ARBA00001974"/>
    </source>
</evidence>
<dbReference type="EC" id="1.3.1.98" evidence="16"/>
<dbReference type="HAMAP" id="MF_00037">
    <property type="entry name" value="MurB"/>
    <property type="match status" value="1"/>
</dbReference>
<comment type="subcellular location">
    <subcellularLocation>
        <location evidence="3 16">Cytoplasm</location>
    </subcellularLocation>
</comment>
<keyword evidence="8 16" id="KW-0274">FAD</keyword>
<reference evidence="18 19" key="1">
    <citation type="journal article" date="2016" name="Nat. Commun.">
        <title>Thousands of microbial genomes shed light on interconnected biogeochemical processes in an aquifer system.</title>
        <authorList>
            <person name="Anantharaman K."/>
            <person name="Brown C.T."/>
            <person name="Hug L.A."/>
            <person name="Sharon I."/>
            <person name="Castelle C.J."/>
            <person name="Probst A.J."/>
            <person name="Thomas B.C."/>
            <person name="Singh A."/>
            <person name="Wilkins M.J."/>
            <person name="Karaoz U."/>
            <person name="Brodie E.L."/>
            <person name="Williams K.H."/>
            <person name="Hubbard S.S."/>
            <person name="Banfield J.F."/>
        </authorList>
    </citation>
    <scope>NUCLEOTIDE SEQUENCE [LARGE SCALE GENOMIC DNA]</scope>
</reference>
<dbReference type="GO" id="GO:0071555">
    <property type="term" value="P:cell wall organization"/>
    <property type="evidence" value="ECO:0007669"/>
    <property type="project" value="UniProtKB-KW"/>
</dbReference>
<evidence type="ECO:0000256" key="9">
    <source>
        <dbReference type="ARBA" id="ARBA00022857"/>
    </source>
</evidence>
<dbReference type="SUPFAM" id="SSF56194">
    <property type="entry name" value="Uridine diphospho-N-Acetylenolpyruvylglucosamine reductase, MurB, C-terminal domain"/>
    <property type="match status" value="1"/>
</dbReference>
<accession>A0A1G2DCF5</accession>
<proteinExistence type="inferred from homology"/>
<dbReference type="InterPro" id="IPR016169">
    <property type="entry name" value="FAD-bd_PCMH_sub2"/>
</dbReference>
<evidence type="ECO:0000256" key="14">
    <source>
        <dbReference type="ARBA" id="ARBA00023316"/>
    </source>
</evidence>
<evidence type="ECO:0000256" key="11">
    <source>
        <dbReference type="ARBA" id="ARBA00022984"/>
    </source>
</evidence>
<evidence type="ECO:0000256" key="10">
    <source>
        <dbReference type="ARBA" id="ARBA00022960"/>
    </source>
</evidence>
<dbReference type="GO" id="GO:0071949">
    <property type="term" value="F:FAD binding"/>
    <property type="evidence" value="ECO:0007669"/>
    <property type="project" value="InterPro"/>
</dbReference>
<dbReference type="InterPro" id="IPR006094">
    <property type="entry name" value="Oxid_FAD_bind_N"/>
</dbReference>
<keyword evidence="13 16" id="KW-0131">Cell cycle</keyword>